<evidence type="ECO:0000313" key="1">
    <source>
        <dbReference type="EMBL" id="AKC02796.1"/>
    </source>
</evidence>
<organism evidence="1 2">
    <name type="scientific">Gordonia phage GordTnk2</name>
    <dbReference type="NCBI Taxonomy" id="1622192"/>
    <lineage>
        <taxon>Viruses</taxon>
        <taxon>Duplodnaviria</taxon>
        <taxon>Heunggongvirae</taxon>
        <taxon>Uroviricota</taxon>
        <taxon>Caudoviricetes</taxon>
        <taxon>Gordtnkvirus</taxon>
        <taxon>Gordtnkvirus gordtnk2</taxon>
    </lineage>
</organism>
<reference evidence="1 2" key="1">
    <citation type="journal article" date="2015" name="Sci. Rep.">
        <title>Bacteriophages of wastewater foaming-associated filamentous Gordonia reduce host levels in raw activated sludge.</title>
        <authorList>
            <person name="Liu M."/>
            <person name="Gill J.J."/>
            <person name="Young R."/>
            <person name="Summer E.J."/>
        </authorList>
    </citation>
    <scope>NUCLEOTIDE SEQUENCE [LARGE SCALE GENOMIC DNA]</scope>
</reference>
<accession>A0A0E3T5S0</accession>
<protein>
    <submittedName>
        <fullName evidence="1">DNA polymerase</fullName>
    </submittedName>
</protein>
<proteinExistence type="predicted"/>
<name>A0A0E3T5S0_9CAUD</name>
<dbReference type="Gene3D" id="3.70.10.10">
    <property type="match status" value="1"/>
</dbReference>
<dbReference type="Gene3D" id="3.10.150.10">
    <property type="entry name" value="DNA Polymerase III, subunit A, domain 2"/>
    <property type="match status" value="1"/>
</dbReference>
<keyword evidence="2" id="KW-1185">Reference proteome</keyword>
<dbReference type="EMBL" id="KP790008">
    <property type="protein sequence ID" value="AKC02796.1"/>
    <property type="molecule type" value="Genomic_DNA"/>
</dbReference>
<dbReference type="Proteomes" id="UP000033020">
    <property type="component" value="Segment"/>
</dbReference>
<dbReference type="RefSeq" id="YP_009223964.1">
    <property type="nucleotide sequence ID" value="NC_029074.1"/>
</dbReference>
<sequence length="378" mass="40465">MPEISVETATIADAMVKAARVAPSGFGSGEVFTAGILIEFDENTNDVFVSSTDLNVFFRRRISGLQVIGSGCWRVAPVASKFLDSLPKSRGAVVTLTDTKIPGQLAMTQQKRRGETTGSVPLILNSALPEWNPFSEDGSIAINGLASKIEAVAWAASKDDEATPELSGVYLDGNYAMATNRYVCASVPIVIPALTDGPVTIPVKNLTGVIHHAGDVLLTKTEKGLGITPDEYTQVEVSRFAENKCGLLKLPNANAYNGSITVNVDEYKEVCDRIFTIIRKNQKARVKMLAAKDSLLFTIISETEEKVSDIIGATGGPDIPTLLSLNGAYARDAVTNSIGSHATLYFEQGLEKQKLFTYIQGGAGYEAWIAPQVEIEGA</sequence>
<gene>
    <name evidence="1" type="ORF">GordTnk2_56</name>
</gene>
<dbReference type="KEGG" id="vg:26795103"/>
<evidence type="ECO:0000313" key="2">
    <source>
        <dbReference type="Proteomes" id="UP000033020"/>
    </source>
</evidence>
<dbReference type="GeneID" id="26795103"/>